<evidence type="ECO:0000256" key="4">
    <source>
        <dbReference type="PROSITE-ProRule" id="PRU00433"/>
    </source>
</evidence>
<dbReference type="PROSITE" id="PS51007">
    <property type="entry name" value="CYTC"/>
    <property type="match status" value="2"/>
</dbReference>
<evidence type="ECO:0000256" key="5">
    <source>
        <dbReference type="SAM" id="SignalP"/>
    </source>
</evidence>
<dbReference type="InterPro" id="IPR036909">
    <property type="entry name" value="Cyt_c-like_dom_sf"/>
</dbReference>
<evidence type="ECO:0000259" key="6">
    <source>
        <dbReference type="PROSITE" id="PS51007"/>
    </source>
</evidence>
<dbReference type="OrthoDB" id="219211at2"/>
<dbReference type="InterPro" id="IPR011042">
    <property type="entry name" value="6-blade_b-propeller_TolB-like"/>
</dbReference>
<dbReference type="PANTHER" id="PTHR33546:SF1">
    <property type="entry name" value="LARGE, MULTIFUNCTIONAL SECRETED PROTEIN"/>
    <property type="match status" value="1"/>
</dbReference>
<accession>A0A5C5V9R4</accession>
<dbReference type="InterPro" id="IPR009056">
    <property type="entry name" value="Cyt_c-like_dom"/>
</dbReference>
<gene>
    <name evidence="7" type="ORF">Enr8_18430</name>
</gene>
<dbReference type="AlphaFoldDB" id="A0A5C5V9R4"/>
<dbReference type="InterPro" id="IPR013427">
    <property type="entry name" value="Haem-bd_dom_put"/>
</dbReference>
<keyword evidence="8" id="KW-1185">Reference proteome</keyword>
<dbReference type="PANTHER" id="PTHR33546">
    <property type="entry name" value="LARGE, MULTIFUNCTIONAL SECRETED PROTEIN-RELATED"/>
    <property type="match status" value="1"/>
</dbReference>
<dbReference type="Pfam" id="PF20601">
    <property type="entry name" value="DUF6797"/>
    <property type="match status" value="1"/>
</dbReference>
<evidence type="ECO:0000313" key="8">
    <source>
        <dbReference type="Proteomes" id="UP000318878"/>
    </source>
</evidence>
<evidence type="ECO:0000256" key="2">
    <source>
        <dbReference type="ARBA" id="ARBA00022723"/>
    </source>
</evidence>
<dbReference type="Gene3D" id="1.10.760.10">
    <property type="entry name" value="Cytochrome c-like domain"/>
    <property type="match status" value="2"/>
</dbReference>
<dbReference type="RefSeq" id="WP_146430688.1">
    <property type="nucleotide sequence ID" value="NZ_SJPF01000002.1"/>
</dbReference>
<dbReference type="GO" id="GO:0020037">
    <property type="term" value="F:heme binding"/>
    <property type="evidence" value="ECO:0007669"/>
    <property type="project" value="InterPro"/>
</dbReference>
<evidence type="ECO:0000313" key="7">
    <source>
        <dbReference type="EMBL" id="TWT34435.1"/>
    </source>
</evidence>
<dbReference type="NCBIfam" id="TIGR02603">
    <property type="entry name" value="CxxCH_TIGR02603"/>
    <property type="match status" value="1"/>
</dbReference>
<dbReference type="SUPFAM" id="SSF63829">
    <property type="entry name" value="Calcium-dependent phosphotriesterase"/>
    <property type="match status" value="1"/>
</dbReference>
<sequence precursor="true">MPLSRSTWVLPLLFVAIVTPAFAQSTLEEKLSIHPPSYLAKRARIVGDWERGARVFAQAGLGCTQCHAPQQSELRLGPDLSTLGERAAYQHVVESILHPSRTMEAGFQTVRLLTVDGVSLTGILRAETPEQVVLAIPGQAATKTIARDDIDAMATGDSLMPQGLVNQLEDEQQFFDLVRFVVELGSEGETGSAAERLTDAAKLVDFVLPEYENKLDHRAFLTQWNKQSLQHGGQIYAGLCVNCHGTHDKPGSLPNALAFASGKFKNGADPLSMYRTITHGYRMMLPQHQLTPQQKYDVIHYIREAYLKPHNSSQFVPVDADYLASLPQGTERGPAPSRSVPWSDMDYGPFLISTYEMKSDDRATRSKRDFLPNIAHKGIAVRLDPGQGGVSRGSYWTAFDHDTMRVAGAWHGRGFIDWHGILFDGRHGVHPRTIGDLQFGALNEPGWANPQTGDFEDVRIVGKDGRRYGPLPRSWMHYEGLYRHGDQVVVSYTVGDAPILESHSIATPTTEDDGVAWIRTLNVGRSSRDLTMRIAPSAQIVARLVGGGALSIEELDSYQVVKIAASATPVDFQVAMMPKEDADILRAWKPGATADLTSVTKGGPAKWNEEFEVKNEPLSSDGPLAVDVLRRPTSSSWNCRLQLSGLDFLPDGRMVVCSWGGDVWIISDFRKGSSAKWRRIASGLFQPLGIKTVGEKIFVGCRDQIVQLHDLNGDGEVDFYENFNSDHQVTEHFHEFAMGLQVDEAGNFYYAKSARHALDSLVPHHGTLLKVTADGEETKIIAHGFRAANGVCINPDGSFFVTDQEGHWTPMNRINRVVSGGFYGNMYGYGAPEDSGDDAMEMPLCWPNRSFDRSPAELLWLDDDRWGPLAGSLVSLSYGYGRIFVVPHENVDGVWQGGMCRLPIPDFPTGIMRARIDPQTGDLYTCGLFAWASNQSDSPGGLYRVRPTGEPLHLPVGLKANLHGITITFTEPIQKQAAEDPANYLIEAWGLKRSARYGSDQYDRHDLPVKSAALSADGKSVTLTIPDLKPTWCMEIAYELSSVAGEEFQGVIQNSIYKLGDSTASAP</sequence>
<reference evidence="7 8" key="1">
    <citation type="submission" date="2019-02" db="EMBL/GenBank/DDBJ databases">
        <title>Deep-cultivation of Planctomycetes and their phenomic and genomic characterization uncovers novel biology.</title>
        <authorList>
            <person name="Wiegand S."/>
            <person name="Jogler M."/>
            <person name="Boedeker C."/>
            <person name="Pinto D."/>
            <person name="Vollmers J."/>
            <person name="Rivas-Marin E."/>
            <person name="Kohn T."/>
            <person name="Peeters S.H."/>
            <person name="Heuer A."/>
            <person name="Rast P."/>
            <person name="Oberbeckmann S."/>
            <person name="Bunk B."/>
            <person name="Jeske O."/>
            <person name="Meyerdierks A."/>
            <person name="Storesund J.E."/>
            <person name="Kallscheuer N."/>
            <person name="Luecker S."/>
            <person name="Lage O.M."/>
            <person name="Pohl T."/>
            <person name="Merkel B.J."/>
            <person name="Hornburger P."/>
            <person name="Mueller R.-W."/>
            <person name="Bruemmer F."/>
            <person name="Labrenz M."/>
            <person name="Spormann A.M."/>
            <person name="Op Den Camp H."/>
            <person name="Overmann J."/>
            <person name="Amann R."/>
            <person name="Jetten M.S.M."/>
            <person name="Mascher T."/>
            <person name="Medema M.H."/>
            <person name="Devos D.P."/>
            <person name="Kaster A.-K."/>
            <person name="Ovreas L."/>
            <person name="Rohde M."/>
            <person name="Galperin M.Y."/>
            <person name="Jogler C."/>
        </authorList>
    </citation>
    <scope>NUCLEOTIDE SEQUENCE [LARGE SCALE GENOMIC DNA]</scope>
    <source>
        <strain evidence="7 8">Enr8</strain>
    </source>
</reference>
<comment type="caution">
    <text evidence="7">The sequence shown here is derived from an EMBL/GenBank/DDBJ whole genome shotgun (WGS) entry which is preliminary data.</text>
</comment>
<evidence type="ECO:0000256" key="3">
    <source>
        <dbReference type="ARBA" id="ARBA00023004"/>
    </source>
</evidence>
<dbReference type="Gene3D" id="2.120.10.30">
    <property type="entry name" value="TolB, C-terminal domain"/>
    <property type="match status" value="1"/>
</dbReference>
<proteinExistence type="predicted"/>
<keyword evidence="1 4" id="KW-0349">Heme</keyword>
<keyword evidence="5" id="KW-0732">Signal</keyword>
<dbReference type="InterPro" id="IPR046476">
    <property type="entry name" value="DUF6797"/>
</dbReference>
<name>A0A5C5V9R4_9BACT</name>
<dbReference type="Proteomes" id="UP000318878">
    <property type="component" value="Unassembled WGS sequence"/>
</dbReference>
<dbReference type="GO" id="GO:0046872">
    <property type="term" value="F:metal ion binding"/>
    <property type="evidence" value="ECO:0007669"/>
    <property type="project" value="UniProtKB-KW"/>
</dbReference>
<keyword evidence="3 4" id="KW-0408">Iron</keyword>
<dbReference type="SUPFAM" id="SSF46626">
    <property type="entry name" value="Cytochrome c"/>
    <property type="match status" value="2"/>
</dbReference>
<feature type="domain" description="Cytochrome c" evidence="6">
    <location>
        <begin position="47"/>
        <end position="163"/>
    </location>
</feature>
<dbReference type="EMBL" id="SJPF01000002">
    <property type="protein sequence ID" value="TWT34435.1"/>
    <property type="molecule type" value="Genomic_DNA"/>
</dbReference>
<keyword evidence="2 4" id="KW-0479">Metal-binding</keyword>
<feature type="signal peptide" evidence="5">
    <location>
        <begin position="1"/>
        <end position="23"/>
    </location>
</feature>
<protein>
    <submittedName>
        <fullName evidence="7">Cytochrome c</fullName>
    </submittedName>
</protein>
<dbReference type="Pfam" id="PF13442">
    <property type="entry name" value="Cytochrome_CBB3"/>
    <property type="match status" value="1"/>
</dbReference>
<feature type="domain" description="Cytochrome c" evidence="6">
    <location>
        <begin position="227"/>
        <end position="306"/>
    </location>
</feature>
<dbReference type="GO" id="GO:0009055">
    <property type="term" value="F:electron transfer activity"/>
    <property type="evidence" value="ECO:0007669"/>
    <property type="project" value="InterPro"/>
</dbReference>
<evidence type="ECO:0000256" key="1">
    <source>
        <dbReference type="ARBA" id="ARBA00022617"/>
    </source>
</evidence>
<organism evidence="7 8">
    <name type="scientific">Blastopirellula retiformator</name>
    <dbReference type="NCBI Taxonomy" id="2527970"/>
    <lineage>
        <taxon>Bacteria</taxon>
        <taxon>Pseudomonadati</taxon>
        <taxon>Planctomycetota</taxon>
        <taxon>Planctomycetia</taxon>
        <taxon>Pirellulales</taxon>
        <taxon>Pirellulaceae</taxon>
        <taxon>Blastopirellula</taxon>
    </lineage>
</organism>
<feature type="chain" id="PRO_5023015419" evidence="5">
    <location>
        <begin position="24"/>
        <end position="1067"/>
    </location>
</feature>